<keyword evidence="7" id="KW-1185">Reference proteome</keyword>
<dbReference type="PANTHER" id="PTHR12768">
    <property type="entry name" value="BECLIN 1"/>
    <property type="match status" value="1"/>
</dbReference>
<name>A0A4V3SJ59_9PEZI</name>
<dbReference type="GO" id="GO:0000045">
    <property type="term" value="P:autophagosome assembly"/>
    <property type="evidence" value="ECO:0007669"/>
    <property type="project" value="TreeGrafter"/>
</dbReference>
<sequence>MKCQQCRQPMQLHPSLDDLNPASINLLIGASATPTPDALPPSKPVFPSERRDHYLQASTTLRNSPLFKRSVLSKHHSIADSFVVLTQSQITPPPPSVSKTKGDRDEDERREYIRRRDRSVADDDPQSLSKQLQRQTNLFEVLSARTDVDHPVCVECSEMLVEGLTKRLAAATKERDAFVEFLNRVNEGVPTDEEKAALESELRMLENEEQDTFQELRDLESERQGLEDELRKLEAESKGLEKEEEEFWKERNSFALQLEEFKNERDGVNLQYDHDAKMLERLQRTNVYNDTFCITHDGYFGTINGLRLGRLPNQQVEWTEINAAWGQTLLLVNTLAQKLHYTFSGYRLKPLGSYSRIDKLDPLPTASISSRHSSSATTAPLENFKVTSLELFSSGDLPIGGMFMHRKFDQAMVAFLECLRQLGEFVAQGDSSLKLPYNINKDKIGDACIRLAFNQIEAWTKACKYTLTCVKYLLAHTSNSAYRRSSVGA</sequence>
<dbReference type="GO" id="GO:0006995">
    <property type="term" value="P:cellular response to nitrogen starvation"/>
    <property type="evidence" value="ECO:0007669"/>
    <property type="project" value="TreeGrafter"/>
</dbReference>
<feature type="region of interest" description="Disordered" evidence="3">
    <location>
        <begin position="86"/>
        <end position="109"/>
    </location>
</feature>
<dbReference type="GO" id="GO:0000407">
    <property type="term" value="C:phagophore assembly site"/>
    <property type="evidence" value="ECO:0007669"/>
    <property type="project" value="TreeGrafter"/>
</dbReference>
<dbReference type="InterPro" id="IPR040455">
    <property type="entry name" value="Atg6_BARA"/>
</dbReference>
<keyword evidence="2" id="KW-0175">Coiled coil</keyword>
<evidence type="ECO:0000313" key="7">
    <source>
        <dbReference type="Proteomes" id="UP000298138"/>
    </source>
</evidence>
<evidence type="ECO:0000256" key="2">
    <source>
        <dbReference type="SAM" id="Coils"/>
    </source>
</evidence>
<dbReference type="GO" id="GO:0045324">
    <property type="term" value="P:late endosome to vacuole transport"/>
    <property type="evidence" value="ECO:0007669"/>
    <property type="project" value="TreeGrafter"/>
</dbReference>
<dbReference type="GO" id="GO:0043548">
    <property type="term" value="F:phosphatidylinositol 3-kinase binding"/>
    <property type="evidence" value="ECO:0007669"/>
    <property type="project" value="TreeGrafter"/>
</dbReference>
<dbReference type="Pfam" id="PF17675">
    <property type="entry name" value="APG6_N"/>
    <property type="match status" value="1"/>
</dbReference>
<dbReference type="PANTHER" id="PTHR12768:SF4">
    <property type="entry name" value="BECLIN-1"/>
    <property type="match status" value="1"/>
</dbReference>
<dbReference type="GO" id="GO:0030674">
    <property type="term" value="F:protein-macromolecule adaptor activity"/>
    <property type="evidence" value="ECO:0007669"/>
    <property type="project" value="TreeGrafter"/>
</dbReference>
<dbReference type="InterPro" id="IPR041691">
    <property type="entry name" value="Atg6/beclin_CC"/>
</dbReference>
<organism evidence="6 7">
    <name type="scientific">Ascodesmis nigricans</name>
    <dbReference type="NCBI Taxonomy" id="341454"/>
    <lineage>
        <taxon>Eukaryota</taxon>
        <taxon>Fungi</taxon>
        <taxon>Dikarya</taxon>
        <taxon>Ascomycota</taxon>
        <taxon>Pezizomycotina</taxon>
        <taxon>Pezizomycetes</taxon>
        <taxon>Pezizales</taxon>
        <taxon>Ascodesmidaceae</taxon>
        <taxon>Ascodesmis</taxon>
    </lineage>
</organism>
<feature type="compositionally biased region" description="Basic and acidic residues" evidence="3">
    <location>
        <begin position="100"/>
        <end position="109"/>
    </location>
</feature>
<feature type="coiled-coil region" evidence="2">
    <location>
        <begin position="195"/>
        <end position="246"/>
    </location>
</feature>
<gene>
    <name evidence="6" type="ORF">EX30DRAFT_328548</name>
</gene>
<comment type="similarity">
    <text evidence="1">Belongs to the beclin family.</text>
</comment>
<dbReference type="AlphaFoldDB" id="A0A4V3SJ59"/>
<dbReference type="Gene3D" id="6.10.250.3110">
    <property type="match status" value="1"/>
</dbReference>
<evidence type="ECO:0000259" key="4">
    <source>
        <dbReference type="Pfam" id="PF04111"/>
    </source>
</evidence>
<dbReference type="GO" id="GO:0000423">
    <property type="term" value="P:mitophagy"/>
    <property type="evidence" value="ECO:0007669"/>
    <property type="project" value="TreeGrafter"/>
</dbReference>
<dbReference type="GO" id="GO:0034272">
    <property type="term" value="C:phosphatidylinositol 3-kinase complex, class III, type II"/>
    <property type="evidence" value="ECO:0007669"/>
    <property type="project" value="TreeGrafter"/>
</dbReference>
<reference evidence="6 7" key="1">
    <citation type="submission" date="2019-04" db="EMBL/GenBank/DDBJ databases">
        <title>Comparative genomics and transcriptomics to analyze fruiting body development in filamentous ascomycetes.</title>
        <authorList>
            <consortium name="DOE Joint Genome Institute"/>
            <person name="Lutkenhaus R."/>
            <person name="Traeger S."/>
            <person name="Breuer J."/>
            <person name="Kuo A."/>
            <person name="Lipzen A."/>
            <person name="Pangilinan J."/>
            <person name="Dilworth D."/>
            <person name="Sandor L."/>
            <person name="Poggeler S."/>
            <person name="Barry K."/>
            <person name="Grigoriev I.V."/>
            <person name="Nowrousian M."/>
        </authorList>
    </citation>
    <scope>NUCLEOTIDE SEQUENCE [LARGE SCALE GENOMIC DNA]</scope>
    <source>
        <strain evidence="6 7">CBS 389.68</strain>
    </source>
</reference>
<dbReference type="Pfam" id="PF04111">
    <property type="entry name" value="APG6"/>
    <property type="match status" value="1"/>
</dbReference>
<evidence type="ECO:0000256" key="3">
    <source>
        <dbReference type="SAM" id="MobiDB-lite"/>
    </source>
</evidence>
<feature type="domain" description="Atg6 BARA" evidence="4">
    <location>
        <begin position="282"/>
        <end position="479"/>
    </location>
</feature>
<feature type="domain" description="Atg6/beclin coiled-coil" evidence="5">
    <location>
        <begin position="151"/>
        <end position="279"/>
    </location>
</feature>
<dbReference type="Proteomes" id="UP000298138">
    <property type="component" value="Unassembled WGS sequence"/>
</dbReference>
<evidence type="ECO:0000313" key="6">
    <source>
        <dbReference type="EMBL" id="TGZ82755.1"/>
    </source>
</evidence>
<dbReference type="InterPro" id="IPR038274">
    <property type="entry name" value="Atg6/Beclin_C_sf"/>
</dbReference>
<protein>
    <submittedName>
        <fullName evidence="6">APG6-domain-containing protein</fullName>
    </submittedName>
</protein>
<dbReference type="FunCoup" id="A0A4V3SJ59">
    <property type="interactions" value="535"/>
</dbReference>
<evidence type="ECO:0000256" key="1">
    <source>
        <dbReference type="ARBA" id="ARBA00005965"/>
    </source>
</evidence>
<dbReference type="InParanoid" id="A0A4V3SJ59"/>
<dbReference type="EMBL" id="ML220114">
    <property type="protein sequence ID" value="TGZ82755.1"/>
    <property type="molecule type" value="Genomic_DNA"/>
</dbReference>
<proteinExistence type="inferred from homology"/>
<dbReference type="Gene3D" id="1.10.418.40">
    <property type="entry name" value="Autophagy protein 6/Beclin 1"/>
    <property type="match status" value="1"/>
</dbReference>
<dbReference type="FunFam" id="1.10.418.40:FF:000005">
    <property type="entry name" value="Autophagy protein Apg6, putative"/>
    <property type="match status" value="1"/>
</dbReference>
<dbReference type="GO" id="GO:0034271">
    <property type="term" value="C:phosphatidylinositol 3-kinase complex, class III, type I"/>
    <property type="evidence" value="ECO:0007669"/>
    <property type="project" value="TreeGrafter"/>
</dbReference>
<dbReference type="InterPro" id="IPR007243">
    <property type="entry name" value="Atg6/Beclin"/>
</dbReference>
<evidence type="ECO:0000259" key="5">
    <source>
        <dbReference type="Pfam" id="PF17675"/>
    </source>
</evidence>
<accession>A0A4V3SJ59</accession>
<dbReference type="STRING" id="341454.A0A4V3SJ59"/>
<dbReference type="OrthoDB" id="20368at2759"/>